<proteinExistence type="inferred from homology"/>
<accession>A0A444JEH6</accession>
<reference evidence="3 4" key="1">
    <citation type="submission" date="2017-01" db="EMBL/GenBank/DDBJ databases">
        <title>The cable genome- insights into the physiology and evolution of filamentous bacteria capable of sulfide oxidation via long distance electron transfer.</title>
        <authorList>
            <person name="Schreiber L."/>
            <person name="Bjerg J.T."/>
            <person name="Boggild A."/>
            <person name="Van De Vossenberg J."/>
            <person name="Meysman F."/>
            <person name="Nielsen L.P."/>
            <person name="Schramm A."/>
            <person name="Kjeldsen K.U."/>
        </authorList>
    </citation>
    <scope>NUCLEOTIDE SEQUENCE [LARGE SCALE GENOMIC DNA]</scope>
    <source>
        <strain evidence="3">A5</strain>
    </source>
</reference>
<dbReference type="PANTHER" id="PTHR33755">
    <property type="entry name" value="TOXIN PARE1-RELATED"/>
    <property type="match status" value="1"/>
</dbReference>
<sequence length="90" mass="10319">MKLQFSKAALNDLVRLRAFIAEHNPTAARQVAKRLRGAISNLTDAPKIGRPVEGFPGEIRELIFGRYVVRYEIRGTTLYILKIWHGKEDR</sequence>
<comment type="similarity">
    <text evidence="1">Belongs to the RelE toxin family.</text>
</comment>
<dbReference type="InterPro" id="IPR051803">
    <property type="entry name" value="TA_system_RelE-like_toxin"/>
</dbReference>
<dbReference type="InterPro" id="IPR007712">
    <property type="entry name" value="RelE/ParE_toxin"/>
</dbReference>
<dbReference type="AlphaFoldDB" id="A0A444JEH6"/>
<evidence type="ECO:0000256" key="1">
    <source>
        <dbReference type="ARBA" id="ARBA00006226"/>
    </source>
</evidence>
<evidence type="ECO:0000313" key="4">
    <source>
        <dbReference type="Proteomes" id="UP000288892"/>
    </source>
</evidence>
<evidence type="ECO:0000313" key="3">
    <source>
        <dbReference type="EMBL" id="RWX51492.1"/>
    </source>
</evidence>
<protein>
    <submittedName>
        <fullName evidence="3">Plasmid stabilization system protein ParE</fullName>
    </submittedName>
</protein>
<dbReference type="PANTHER" id="PTHR33755:SF7">
    <property type="entry name" value="TOXIN MODULE OF TOXIN-ANTITOXIN SYSTEM RELE_STBE FAMILY"/>
    <property type="match status" value="1"/>
</dbReference>
<keyword evidence="4" id="KW-1185">Reference proteome</keyword>
<keyword evidence="2" id="KW-1277">Toxin-antitoxin system</keyword>
<name>A0A444JEH6_9BACT</name>
<evidence type="ECO:0000256" key="2">
    <source>
        <dbReference type="ARBA" id="ARBA00022649"/>
    </source>
</evidence>
<dbReference type="Gene3D" id="3.30.2310.20">
    <property type="entry name" value="RelE-like"/>
    <property type="match status" value="1"/>
</dbReference>
<dbReference type="EMBL" id="MTKS01000127">
    <property type="protein sequence ID" value="RWX51492.1"/>
    <property type="molecule type" value="Genomic_DNA"/>
</dbReference>
<organism evidence="3 4">
    <name type="scientific">Candidatus Electrothrix marina</name>
    <dbReference type="NCBI Taxonomy" id="1859130"/>
    <lineage>
        <taxon>Bacteria</taxon>
        <taxon>Pseudomonadati</taxon>
        <taxon>Thermodesulfobacteriota</taxon>
        <taxon>Desulfobulbia</taxon>
        <taxon>Desulfobulbales</taxon>
        <taxon>Desulfobulbaceae</taxon>
        <taxon>Candidatus Electrothrix</taxon>
    </lineage>
</organism>
<gene>
    <name evidence="3" type="ORF">VU01_11275</name>
</gene>
<dbReference type="SUPFAM" id="SSF143011">
    <property type="entry name" value="RelE-like"/>
    <property type="match status" value="1"/>
</dbReference>
<dbReference type="InterPro" id="IPR035093">
    <property type="entry name" value="RelE/ParE_toxin_dom_sf"/>
</dbReference>
<comment type="caution">
    <text evidence="3">The sequence shown here is derived from an EMBL/GenBank/DDBJ whole genome shotgun (WGS) entry which is preliminary data.</text>
</comment>
<dbReference type="Pfam" id="PF05016">
    <property type="entry name" value="ParE_toxin"/>
    <property type="match status" value="1"/>
</dbReference>
<dbReference type="Proteomes" id="UP000288892">
    <property type="component" value="Unassembled WGS sequence"/>
</dbReference>